<dbReference type="KEGG" id="erl:AOC36_03405"/>
<proteinExistence type="predicted"/>
<evidence type="ECO:0000313" key="2">
    <source>
        <dbReference type="EMBL" id="AMC93055.1"/>
    </source>
</evidence>
<keyword evidence="3" id="KW-1185">Reference proteome</keyword>
<evidence type="ECO:0000259" key="1">
    <source>
        <dbReference type="PROSITE" id="PS51186"/>
    </source>
</evidence>
<dbReference type="InterPro" id="IPR050276">
    <property type="entry name" value="MshD_Acetyltransferase"/>
</dbReference>
<dbReference type="PANTHER" id="PTHR43617">
    <property type="entry name" value="L-AMINO ACID N-ACETYLTRANSFERASE"/>
    <property type="match status" value="1"/>
</dbReference>
<dbReference type="GO" id="GO:0016747">
    <property type="term" value="F:acyltransferase activity, transferring groups other than amino-acyl groups"/>
    <property type="evidence" value="ECO:0007669"/>
    <property type="project" value="InterPro"/>
</dbReference>
<dbReference type="OrthoDB" id="9794566at2"/>
<dbReference type="STRING" id="1514105.AOC36_03405"/>
<dbReference type="CDD" id="cd04301">
    <property type="entry name" value="NAT_SF"/>
    <property type="match status" value="1"/>
</dbReference>
<sequence>MIREMTISDLEGIQILQDEELKSNWSETLYKQELLDFNTIAFVLILDDQLVGFVLGKMLVDSSDLYQIVISKNAQGKGLGTLLLQAYWDEVIKRGGNASILEVNSKHKEVIAFYTKFGFKQLYIRRHYYGRNRDAIIMKKEGDVC</sequence>
<dbReference type="EMBL" id="CP013213">
    <property type="protein sequence ID" value="AMC93055.1"/>
    <property type="molecule type" value="Genomic_DNA"/>
</dbReference>
<dbReference type="InterPro" id="IPR000182">
    <property type="entry name" value="GNAT_dom"/>
</dbReference>
<evidence type="ECO:0000313" key="3">
    <source>
        <dbReference type="Proteomes" id="UP000063781"/>
    </source>
</evidence>
<protein>
    <recommendedName>
        <fullName evidence="1">N-acetyltransferase domain-containing protein</fullName>
    </recommendedName>
</protein>
<name>A0A0X8GZ18_9FIRM</name>
<dbReference type="PANTHER" id="PTHR43617:SF22">
    <property type="entry name" value="L-AMINO ACID N-ACETYLTRANSFERASE AAAT"/>
    <property type="match status" value="1"/>
</dbReference>
<dbReference type="PROSITE" id="PS51186">
    <property type="entry name" value="GNAT"/>
    <property type="match status" value="1"/>
</dbReference>
<dbReference type="AlphaFoldDB" id="A0A0X8GZ18"/>
<dbReference type="Proteomes" id="UP000063781">
    <property type="component" value="Chromosome"/>
</dbReference>
<accession>A0A0X8GZ18</accession>
<reference evidence="2 3" key="1">
    <citation type="submission" date="2015-10" db="EMBL/GenBank/DDBJ databases">
        <title>Erysipelothrix larvae sp. LV19 isolated from the larval gut of the rhinoceros beetle, Trypoxylus dichotomus.</title>
        <authorList>
            <person name="Lim S."/>
            <person name="Kim B.-C."/>
        </authorList>
    </citation>
    <scope>NUCLEOTIDE SEQUENCE [LARGE SCALE GENOMIC DNA]</scope>
    <source>
        <strain evidence="2 3">LV19</strain>
    </source>
</reference>
<feature type="domain" description="N-acetyltransferase" evidence="1">
    <location>
        <begin position="1"/>
        <end position="143"/>
    </location>
</feature>
<gene>
    <name evidence="2" type="ORF">AOC36_03405</name>
</gene>
<organism evidence="2 3">
    <name type="scientific">Erysipelothrix larvae</name>
    <dbReference type="NCBI Taxonomy" id="1514105"/>
    <lineage>
        <taxon>Bacteria</taxon>
        <taxon>Bacillati</taxon>
        <taxon>Bacillota</taxon>
        <taxon>Erysipelotrichia</taxon>
        <taxon>Erysipelotrichales</taxon>
        <taxon>Erysipelotrichaceae</taxon>
        <taxon>Erysipelothrix</taxon>
    </lineage>
</organism>
<dbReference type="Pfam" id="PF13673">
    <property type="entry name" value="Acetyltransf_10"/>
    <property type="match status" value="1"/>
</dbReference>
<dbReference type="SUPFAM" id="SSF55729">
    <property type="entry name" value="Acyl-CoA N-acyltransferases (Nat)"/>
    <property type="match status" value="1"/>
</dbReference>
<dbReference type="InterPro" id="IPR016181">
    <property type="entry name" value="Acyl_CoA_acyltransferase"/>
</dbReference>
<dbReference type="Gene3D" id="3.40.630.30">
    <property type="match status" value="1"/>
</dbReference>